<sequence>MLTTNSMLSHLIHFPYQCSQDSTSIKQKIISLCTYY</sequence>
<accession>A0A2P2NJP6</accession>
<organism evidence="1">
    <name type="scientific">Rhizophora mucronata</name>
    <name type="common">Asiatic mangrove</name>
    <dbReference type="NCBI Taxonomy" id="61149"/>
    <lineage>
        <taxon>Eukaryota</taxon>
        <taxon>Viridiplantae</taxon>
        <taxon>Streptophyta</taxon>
        <taxon>Embryophyta</taxon>
        <taxon>Tracheophyta</taxon>
        <taxon>Spermatophyta</taxon>
        <taxon>Magnoliopsida</taxon>
        <taxon>eudicotyledons</taxon>
        <taxon>Gunneridae</taxon>
        <taxon>Pentapetalae</taxon>
        <taxon>rosids</taxon>
        <taxon>fabids</taxon>
        <taxon>Malpighiales</taxon>
        <taxon>Rhizophoraceae</taxon>
        <taxon>Rhizophora</taxon>
    </lineage>
</organism>
<name>A0A2P2NJP6_RHIMU</name>
<protein>
    <submittedName>
        <fullName evidence="1">Uncharacterized protein</fullName>
    </submittedName>
</protein>
<evidence type="ECO:0000313" key="1">
    <source>
        <dbReference type="EMBL" id="MBX42699.1"/>
    </source>
</evidence>
<reference evidence="1" key="1">
    <citation type="submission" date="2018-02" db="EMBL/GenBank/DDBJ databases">
        <title>Rhizophora mucronata_Transcriptome.</title>
        <authorList>
            <person name="Meera S.P."/>
            <person name="Sreeshan A."/>
            <person name="Augustine A."/>
        </authorList>
    </citation>
    <scope>NUCLEOTIDE SEQUENCE</scope>
    <source>
        <tissue evidence="1">Leaf</tissue>
    </source>
</reference>
<dbReference type="AlphaFoldDB" id="A0A2P2NJP6"/>
<proteinExistence type="predicted"/>
<dbReference type="EMBL" id="GGEC01062215">
    <property type="protein sequence ID" value="MBX42699.1"/>
    <property type="molecule type" value="Transcribed_RNA"/>
</dbReference>